<dbReference type="InterPro" id="IPR001156">
    <property type="entry name" value="Transferrin-like_dom"/>
</dbReference>
<keyword evidence="1" id="KW-0472">Membrane</keyword>
<dbReference type="AlphaFoldDB" id="A0AAW1I8V0"/>
<dbReference type="Proteomes" id="UP001458880">
    <property type="component" value="Unassembled WGS sequence"/>
</dbReference>
<name>A0AAW1I8V0_POPJA</name>
<proteinExistence type="predicted"/>
<evidence type="ECO:0000259" key="2">
    <source>
        <dbReference type="PROSITE" id="PS51408"/>
    </source>
</evidence>
<comment type="caution">
    <text evidence="3">The sequence shown here is derived from an EMBL/GenBank/DDBJ whole genome shotgun (WGS) entry which is preliminary data.</text>
</comment>
<dbReference type="Pfam" id="PF00405">
    <property type="entry name" value="Transferrin"/>
    <property type="match status" value="2"/>
</dbReference>
<feature type="domain" description="Transferrin-like" evidence="2">
    <location>
        <begin position="59"/>
        <end position="348"/>
    </location>
</feature>
<organism evidence="3 4">
    <name type="scientific">Popillia japonica</name>
    <name type="common">Japanese beetle</name>
    <dbReference type="NCBI Taxonomy" id="7064"/>
    <lineage>
        <taxon>Eukaryota</taxon>
        <taxon>Metazoa</taxon>
        <taxon>Ecdysozoa</taxon>
        <taxon>Arthropoda</taxon>
        <taxon>Hexapoda</taxon>
        <taxon>Insecta</taxon>
        <taxon>Pterygota</taxon>
        <taxon>Neoptera</taxon>
        <taxon>Endopterygota</taxon>
        <taxon>Coleoptera</taxon>
        <taxon>Polyphaga</taxon>
        <taxon>Scarabaeiformia</taxon>
        <taxon>Scarabaeidae</taxon>
        <taxon>Rutelinae</taxon>
        <taxon>Popillia</taxon>
    </lineage>
</organism>
<feature type="transmembrane region" description="Helical" evidence="1">
    <location>
        <begin position="359"/>
        <end position="376"/>
    </location>
</feature>
<dbReference type="PRINTS" id="PR00422">
    <property type="entry name" value="TRANSFERRIN"/>
</dbReference>
<dbReference type="EMBL" id="JASPKY010000763">
    <property type="protein sequence ID" value="KAK9685638.1"/>
    <property type="molecule type" value="Genomic_DNA"/>
</dbReference>
<evidence type="ECO:0000313" key="3">
    <source>
        <dbReference type="EMBL" id="KAK9685638.1"/>
    </source>
</evidence>
<keyword evidence="4" id="KW-1185">Reference proteome</keyword>
<gene>
    <name evidence="3" type="ORF">QE152_g37879</name>
</gene>
<dbReference type="Gene3D" id="3.40.190.10">
    <property type="entry name" value="Periplasmic binding protein-like II"/>
    <property type="match status" value="2"/>
</dbReference>
<sequence length="377" mass="43254">MIAIELSYEVAEAEKILLKKVLFPNPFENYKITFKDLDFRILDTSEFRQNLTTPQSTIVRWCTISSNEQDKCDMWSKANLYNGIQPTLICIQRNNMTECINAIQENNADVVRIAADFGYYAKLAGLEAIAFPKTELEELVHTLLIVRPNITKIENLRRQKGCFNRNRSAEWLSFVNITENLALEYSEEFEYGLCKSNTTKGTTCSRLSENQYDDNQGALDCLRRDGNFAVITKTDNLELPENVTIMCRNGSLTQNLGLNVDEDCYLSTTPADVIVARHNDKKNINLKVMLGEADERFGRNSKYPFKLFGEFNDISNLLFKNSTLGLDFPNSENRWIKKYRHLFQPVNSKKKEKSGVKQMSSLMILAIISVILTWLVK</sequence>
<dbReference type="PANTHER" id="PTHR11485">
    <property type="entry name" value="TRANSFERRIN"/>
    <property type="match status" value="1"/>
</dbReference>
<reference evidence="3 4" key="1">
    <citation type="journal article" date="2024" name="BMC Genomics">
        <title>De novo assembly and annotation of Popillia japonica's genome with initial clues to its potential as an invasive pest.</title>
        <authorList>
            <person name="Cucini C."/>
            <person name="Boschi S."/>
            <person name="Funari R."/>
            <person name="Cardaioli E."/>
            <person name="Iannotti N."/>
            <person name="Marturano G."/>
            <person name="Paoli F."/>
            <person name="Bruttini M."/>
            <person name="Carapelli A."/>
            <person name="Frati F."/>
            <person name="Nardi F."/>
        </authorList>
    </citation>
    <scope>NUCLEOTIDE SEQUENCE [LARGE SCALE GENOMIC DNA]</scope>
    <source>
        <strain evidence="3">DMR45628</strain>
    </source>
</reference>
<dbReference type="PROSITE" id="PS51408">
    <property type="entry name" value="TRANSFERRIN_LIKE_4"/>
    <property type="match status" value="1"/>
</dbReference>
<evidence type="ECO:0000313" key="4">
    <source>
        <dbReference type="Proteomes" id="UP001458880"/>
    </source>
</evidence>
<keyword evidence="1" id="KW-0812">Transmembrane</keyword>
<dbReference type="PANTHER" id="PTHR11485:SF58">
    <property type="entry name" value="TRANSFERRIN-LIKE DOMAIN-CONTAINING PROTEIN"/>
    <property type="match status" value="1"/>
</dbReference>
<dbReference type="SMART" id="SM00094">
    <property type="entry name" value="TR_FER"/>
    <property type="match status" value="1"/>
</dbReference>
<evidence type="ECO:0000256" key="1">
    <source>
        <dbReference type="SAM" id="Phobius"/>
    </source>
</evidence>
<protein>
    <submittedName>
        <fullName evidence="3">Transferrin</fullName>
    </submittedName>
</protein>
<accession>A0AAW1I8V0</accession>
<dbReference type="SUPFAM" id="SSF53850">
    <property type="entry name" value="Periplasmic binding protein-like II"/>
    <property type="match status" value="1"/>
</dbReference>
<keyword evidence="1" id="KW-1133">Transmembrane helix</keyword>